<dbReference type="EMBL" id="UYIQ01000001">
    <property type="protein sequence ID" value="VDG81487.1"/>
    <property type="molecule type" value="Genomic_DNA"/>
</dbReference>
<protein>
    <recommendedName>
        <fullName evidence="2">DUF2262 domain-containing protein</fullName>
    </recommendedName>
</protein>
<feature type="domain" description="DUF2262" evidence="2">
    <location>
        <begin position="16"/>
        <end position="139"/>
    </location>
</feature>
<dbReference type="InterPro" id="IPR019260">
    <property type="entry name" value="DUF2262"/>
</dbReference>
<organism evidence="3 4">
    <name type="scientific">Capnocytophaga ochracea</name>
    <dbReference type="NCBI Taxonomy" id="1018"/>
    <lineage>
        <taxon>Bacteria</taxon>
        <taxon>Pseudomonadati</taxon>
        <taxon>Bacteroidota</taxon>
        <taxon>Flavobacteriia</taxon>
        <taxon>Flavobacteriales</taxon>
        <taxon>Flavobacteriaceae</taxon>
        <taxon>Capnocytophaga</taxon>
    </lineage>
</organism>
<keyword evidence="1" id="KW-0175">Coiled coil</keyword>
<gene>
    <name evidence="3" type="ORF">NCTC11458_00774</name>
</gene>
<comment type="caution">
    <text evidence="3">The sequence shown here is derived from an EMBL/GenBank/DDBJ whole genome shotgun (WGS) entry which is preliminary data.</text>
</comment>
<evidence type="ECO:0000313" key="4">
    <source>
        <dbReference type="Proteomes" id="UP000276733"/>
    </source>
</evidence>
<dbReference type="RefSeq" id="WP_181831184.1">
    <property type="nucleotide sequence ID" value="NZ_UYIQ01000001.1"/>
</dbReference>
<sequence>MNFITENQIEYQAFFTFWHKEEAEIVVRFDAEHHFTEEEKQEVFQQVATKIEWLEQHKEAVLEFLLKNEEVRELFEEAQEEREEEGEQAVSDEQFCEAVYLHNLYCEVGKEIACTFDIDTAPDYFLGHLVNIKLDDSYHLSLETISG</sequence>
<evidence type="ECO:0000259" key="2">
    <source>
        <dbReference type="Pfam" id="PF10020"/>
    </source>
</evidence>
<dbReference type="AlphaFoldDB" id="A0A7Z8YBW0"/>
<dbReference type="Proteomes" id="UP000276733">
    <property type="component" value="Unassembled WGS sequence"/>
</dbReference>
<name>A0A7Z8YBW0_CAPOC</name>
<accession>A0A7Z8YBW0</accession>
<feature type="coiled-coil region" evidence="1">
    <location>
        <begin position="61"/>
        <end position="88"/>
    </location>
</feature>
<evidence type="ECO:0000313" key="3">
    <source>
        <dbReference type="EMBL" id="VDG81487.1"/>
    </source>
</evidence>
<reference evidence="3 4" key="1">
    <citation type="submission" date="2018-11" db="EMBL/GenBank/DDBJ databases">
        <authorList>
            <consortium name="Pathogen Informatics"/>
        </authorList>
    </citation>
    <scope>NUCLEOTIDE SEQUENCE [LARGE SCALE GENOMIC DNA]</scope>
    <source>
        <strain evidence="3 4">NCTC11458</strain>
    </source>
</reference>
<evidence type="ECO:0000256" key="1">
    <source>
        <dbReference type="SAM" id="Coils"/>
    </source>
</evidence>
<dbReference type="Pfam" id="PF10020">
    <property type="entry name" value="DUF2262"/>
    <property type="match status" value="1"/>
</dbReference>
<proteinExistence type="predicted"/>